<evidence type="ECO:0000256" key="1">
    <source>
        <dbReference type="SAM" id="SignalP"/>
    </source>
</evidence>
<sequence>MSLALVFSSFMISTFANNFSNSAIFELIKSLSSIADLYSKFSERSQSAFASDNLSCTAGSSTCL</sequence>
<protein>
    <submittedName>
        <fullName evidence="2">Uncharacterized protein</fullName>
    </submittedName>
</protein>
<dbReference type="EMBL" id="MWDB01000019">
    <property type="protein sequence ID" value="OQB41318.1"/>
    <property type="molecule type" value="Genomic_DNA"/>
</dbReference>
<organism evidence="2">
    <name type="scientific">candidate division CPR1 bacterium ADurb.Bin160</name>
    <dbReference type="NCBI Taxonomy" id="1852826"/>
    <lineage>
        <taxon>Bacteria</taxon>
        <taxon>candidate division CPR1</taxon>
    </lineage>
</organism>
<dbReference type="Proteomes" id="UP000485621">
    <property type="component" value="Unassembled WGS sequence"/>
</dbReference>
<feature type="signal peptide" evidence="1">
    <location>
        <begin position="1"/>
        <end position="18"/>
    </location>
</feature>
<gene>
    <name evidence="2" type="ORF">BWY04_00919</name>
</gene>
<reference evidence="2" key="1">
    <citation type="submission" date="2017-02" db="EMBL/GenBank/DDBJ databases">
        <title>Delving into the versatile metabolic prowess of the omnipresent phylum Bacteroidetes.</title>
        <authorList>
            <person name="Nobu M.K."/>
            <person name="Mei R."/>
            <person name="Narihiro T."/>
            <person name="Kuroda K."/>
            <person name="Liu W.-T."/>
        </authorList>
    </citation>
    <scope>NUCLEOTIDE SEQUENCE</scope>
    <source>
        <strain evidence="2">ADurb.Bin160</strain>
    </source>
</reference>
<name>A0A1V5ZMM6_9BACT</name>
<proteinExistence type="predicted"/>
<accession>A0A1V5ZMM6</accession>
<dbReference type="AlphaFoldDB" id="A0A1V5ZMM6"/>
<feature type="chain" id="PRO_5013139129" evidence="1">
    <location>
        <begin position="19"/>
        <end position="64"/>
    </location>
</feature>
<keyword evidence="1" id="KW-0732">Signal</keyword>
<evidence type="ECO:0000313" key="2">
    <source>
        <dbReference type="EMBL" id="OQB41318.1"/>
    </source>
</evidence>
<comment type="caution">
    <text evidence="2">The sequence shown here is derived from an EMBL/GenBank/DDBJ whole genome shotgun (WGS) entry which is preliminary data.</text>
</comment>